<dbReference type="GO" id="GO:0015035">
    <property type="term" value="F:protein-disulfide reductase activity"/>
    <property type="evidence" value="ECO:0007669"/>
    <property type="project" value="InterPro"/>
</dbReference>
<organism evidence="1 2">
    <name type="scientific">Amycolatopsis arida</name>
    <dbReference type="NCBI Taxonomy" id="587909"/>
    <lineage>
        <taxon>Bacteria</taxon>
        <taxon>Bacillati</taxon>
        <taxon>Actinomycetota</taxon>
        <taxon>Actinomycetes</taxon>
        <taxon>Pseudonocardiales</taxon>
        <taxon>Pseudonocardiaceae</taxon>
        <taxon>Amycolatopsis</taxon>
    </lineage>
</organism>
<protein>
    <submittedName>
        <fullName evidence="1">Predicted thiol-disulfide oxidoreductase YuxK, DCC family</fullName>
    </submittedName>
</protein>
<dbReference type="STRING" id="587909.SAMN05421810_107124"/>
<name>A0A1I5YFK9_9PSEU</name>
<evidence type="ECO:0000313" key="2">
    <source>
        <dbReference type="Proteomes" id="UP000198727"/>
    </source>
</evidence>
<dbReference type="AlphaFoldDB" id="A0A1I5YFK9"/>
<evidence type="ECO:0000313" key="1">
    <source>
        <dbReference type="EMBL" id="SFQ42994.1"/>
    </source>
</evidence>
<dbReference type="Pfam" id="PF04134">
    <property type="entry name" value="DCC1-like"/>
    <property type="match status" value="1"/>
</dbReference>
<dbReference type="InterPro" id="IPR007263">
    <property type="entry name" value="DCC1-like"/>
</dbReference>
<reference evidence="2" key="1">
    <citation type="submission" date="2016-10" db="EMBL/GenBank/DDBJ databases">
        <authorList>
            <person name="Varghese N."/>
            <person name="Submissions S."/>
        </authorList>
    </citation>
    <scope>NUCLEOTIDE SEQUENCE [LARGE SCALE GENOMIC DNA]</scope>
    <source>
        <strain evidence="2">CGMCC 4.5579</strain>
    </source>
</reference>
<dbReference type="EMBL" id="FOWW01000007">
    <property type="protein sequence ID" value="SFQ42994.1"/>
    <property type="molecule type" value="Genomic_DNA"/>
</dbReference>
<sequence length="127" mass="13743">MSATTGAVLLYDGDCGFCTKSVAWLDQRNLLGFPARPWQSVPDHELPASPEALMTEVVLTRPGRRPLGGADAIAACVRESPSRLRFAGRLLALPGLRGLARAVYRLVARNRYRLPGSTAACRIERPG</sequence>
<proteinExistence type="predicted"/>
<dbReference type="RefSeq" id="WP_092532519.1">
    <property type="nucleotide sequence ID" value="NZ_FOWW01000007.1"/>
</dbReference>
<accession>A0A1I5YFK9</accession>
<gene>
    <name evidence="1" type="ORF">SAMN05421810_107124</name>
</gene>
<keyword evidence="2" id="KW-1185">Reference proteome</keyword>
<dbReference type="Proteomes" id="UP000198727">
    <property type="component" value="Unassembled WGS sequence"/>
</dbReference>
<dbReference type="OrthoDB" id="9813713at2"/>